<feature type="compositionally biased region" description="Pro residues" evidence="6">
    <location>
        <begin position="1106"/>
        <end position="1118"/>
    </location>
</feature>
<comment type="similarity">
    <text evidence="2">Belongs to the SNF5 family.</text>
</comment>
<feature type="region of interest" description="Disordered" evidence="6">
    <location>
        <begin position="138"/>
        <end position="337"/>
    </location>
</feature>
<evidence type="ECO:0000313" key="7">
    <source>
        <dbReference type="EMBL" id="KAJ7782721.1"/>
    </source>
</evidence>
<dbReference type="GO" id="GO:0006338">
    <property type="term" value="P:chromatin remodeling"/>
    <property type="evidence" value="ECO:0007669"/>
    <property type="project" value="InterPro"/>
</dbReference>
<dbReference type="InterPro" id="IPR006939">
    <property type="entry name" value="SNF5"/>
</dbReference>
<dbReference type="AlphaFoldDB" id="A0AAD7KCD8"/>
<feature type="compositionally biased region" description="Low complexity" evidence="6">
    <location>
        <begin position="213"/>
        <end position="240"/>
    </location>
</feature>
<keyword evidence="4" id="KW-0804">Transcription</keyword>
<feature type="compositionally biased region" description="Pro residues" evidence="6">
    <location>
        <begin position="184"/>
        <end position="203"/>
    </location>
</feature>
<feature type="compositionally biased region" description="Gly residues" evidence="6">
    <location>
        <begin position="166"/>
        <end position="182"/>
    </location>
</feature>
<dbReference type="Proteomes" id="UP001215598">
    <property type="component" value="Unassembled WGS sequence"/>
</dbReference>
<feature type="region of interest" description="Disordered" evidence="6">
    <location>
        <begin position="1022"/>
        <end position="1118"/>
    </location>
</feature>
<name>A0AAD7KCD8_9AGAR</name>
<evidence type="ECO:0008006" key="9">
    <source>
        <dbReference type="Google" id="ProtNLM"/>
    </source>
</evidence>
<proteinExistence type="inferred from homology"/>
<dbReference type="EMBL" id="JARKIB010000003">
    <property type="protein sequence ID" value="KAJ7782721.1"/>
    <property type="molecule type" value="Genomic_DNA"/>
</dbReference>
<feature type="compositionally biased region" description="Low complexity" evidence="6">
    <location>
        <begin position="139"/>
        <end position="153"/>
    </location>
</feature>
<dbReference type="GO" id="GO:0008270">
    <property type="term" value="F:zinc ion binding"/>
    <property type="evidence" value="ECO:0007669"/>
    <property type="project" value="InterPro"/>
</dbReference>
<feature type="compositionally biased region" description="Polar residues" evidence="6">
    <location>
        <begin position="154"/>
        <end position="163"/>
    </location>
</feature>
<feature type="compositionally biased region" description="Low complexity" evidence="6">
    <location>
        <begin position="311"/>
        <end position="327"/>
    </location>
</feature>
<keyword evidence="5" id="KW-0539">Nucleus</keyword>
<evidence type="ECO:0000256" key="6">
    <source>
        <dbReference type="SAM" id="MobiDB-lite"/>
    </source>
</evidence>
<evidence type="ECO:0000256" key="4">
    <source>
        <dbReference type="ARBA" id="ARBA00023163"/>
    </source>
</evidence>
<comment type="caution">
    <text evidence="7">The sequence shown here is derived from an EMBL/GenBank/DDBJ whole genome shotgun (WGS) entry which is preliminary data.</text>
</comment>
<dbReference type="Pfam" id="PF04855">
    <property type="entry name" value="SNF5"/>
    <property type="match status" value="2"/>
</dbReference>
<dbReference type="InterPro" id="IPR013088">
    <property type="entry name" value="Znf_NHR/GATA"/>
</dbReference>
<protein>
    <recommendedName>
        <fullName evidence="9">SNF5-domain-containing protein</fullName>
    </recommendedName>
</protein>
<evidence type="ECO:0000256" key="1">
    <source>
        <dbReference type="ARBA" id="ARBA00004123"/>
    </source>
</evidence>
<dbReference type="Gene3D" id="3.30.50.10">
    <property type="entry name" value="Erythroid Transcription Factor GATA-1, subunit A"/>
    <property type="match status" value="1"/>
</dbReference>
<comment type="subcellular location">
    <subcellularLocation>
        <location evidence="1">Nucleus</location>
    </subcellularLocation>
</comment>
<dbReference type="PANTHER" id="PTHR10019">
    <property type="entry name" value="SNF5"/>
    <property type="match status" value="1"/>
</dbReference>
<evidence type="ECO:0000256" key="5">
    <source>
        <dbReference type="ARBA" id="ARBA00023242"/>
    </source>
</evidence>
<evidence type="ECO:0000256" key="2">
    <source>
        <dbReference type="ARBA" id="ARBA00010239"/>
    </source>
</evidence>
<gene>
    <name evidence="7" type="ORF">B0H16DRAFT_1709569</name>
</gene>
<feature type="region of interest" description="Disordered" evidence="6">
    <location>
        <begin position="890"/>
        <end position="941"/>
    </location>
</feature>
<dbReference type="GO" id="GO:0000228">
    <property type="term" value="C:nuclear chromosome"/>
    <property type="evidence" value="ECO:0007669"/>
    <property type="project" value="InterPro"/>
</dbReference>
<keyword evidence="8" id="KW-1185">Reference proteome</keyword>
<feature type="compositionally biased region" description="Gly residues" evidence="6">
    <location>
        <begin position="72"/>
        <end position="83"/>
    </location>
</feature>
<feature type="region of interest" description="Disordered" evidence="6">
    <location>
        <begin position="72"/>
        <end position="94"/>
    </location>
</feature>
<feature type="region of interest" description="Disordered" evidence="6">
    <location>
        <begin position="471"/>
        <end position="494"/>
    </location>
</feature>
<organism evidence="7 8">
    <name type="scientific">Mycena metata</name>
    <dbReference type="NCBI Taxonomy" id="1033252"/>
    <lineage>
        <taxon>Eukaryota</taxon>
        <taxon>Fungi</taxon>
        <taxon>Dikarya</taxon>
        <taxon>Basidiomycota</taxon>
        <taxon>Agaricomycotina</taxon>
        <taxon>Agaricomycetes</taxon>
        <taxon>Agaricomycetidae</taxon>
        <taxon>Agaricales</taxon>
        <taxon>Marasmiineae</taxon>
        <taxon>Mycenaceae</taxon>
        <taxon>Mycena</taxon>
    </lineage>
</organism>
<feature type="region of interest" description="Disordered" evidence="6">
    <location>
        <begin position="26"/>
        <end position="51"/>
    </location>
</feature>
<keyword evidence="3" id="KW-0805">Transcription regulation</keyword>
<evidence type="ECO:0000256" key="3">
    <source>
        <dbReference type="ARBA" id="ARBA00023015"/>
    </source>
</evidence>
<sequence length="1248" mass="137413">MNNNGGGAYPPFAHQGINPAMLASYNQPQQQQPSQYTGGGQQQQHNQQQMALNPSALSAAANAGMAGGGGGGMNSFGNGGGPGPAHMNPPMQHQQLQGVSPQILQFIVNAGISREQFLAMSPAERQAAMRSAVMNMREQQQQQLQNRQPQQQQFMSDSGSYNVPGSGMGIGSPVGMGLGGGEYPPQPPPPQNGFPKHAPPQFGPGPTFGSGMPPQQQQPNIQQNAPQNSFGAPGSPSFGMPGPPYNRPMQRLPPVDTQPQVLRSNSMGPPPPMMRPSSSGPEMNGYPHSNGATPQPQRAPSFGPHPPMPQRHSSISRSMSPIRRAPSTPTHPEAIPAIPSIPPPATLPPPPPTPGPILSAASSLPPLPVSVNLNPAITRVTVVPLATSLTDIPPVSADEVEAVKEWMQVDKKYDGVYREMKTRMSTELRDVMGPRSVPWWEKGALSSNASRFLHGNEQFDVRYPYRKRDWERERKKPPKREGLKLPRKLDPEDANRPEELVPIRLEFDVEHHKIRDTFVWDMNACVVSPEHFAQTVVEDYNLAPIYHGVIVKSIQDQLSDYRAHSAHYEGDSWDVLKSADSQNNNTGAGTLEGESAEWWCNWRKRLRTEYGSVRKERLEKRKRRKVVKDEETENEQPMTVEDFDFNEKGVHEDMRILIRVSFLLLYGFRSYLRLRLALSWTVIVGSIKLDDQFEWDLDNAEASPENFAEIYTQELGLGGEFRTAIVHAIREQDDDLRQFVPSQLVHRGARDGPATGNWSATRRSATRNLTSAERRIEAGAAGVPLPEREPIRTYRTPAIGFPEPDPAVVAAVAAATAPMSRRAAAAAASVTIANLVASENGDRGFMPSSLPALPAPPPLILKEKTTKGFFKPPPYDPLVLRPRAKIPAPIPSSAVDVSTLPPPLEDDPPPPPTSSRARAAPVSMSDNRTPRTLNLKRGKGNERLAKEREFADGQQQNMINGVWHCSNCGCPESIAVGRRKGPLGDKSQCGTCGKYWHRYRKPRPVEYNSDYDHHAAGLKREADLARRRKGRPPLSAATPLDISEPPTPRDTEEGTSRQSPLRDVSPVSTESSASEMPLAQRIKINHTPSTPPPPPPASAPVSVVAPPTPAPAPAPQPSPVVEPASIPLQFRVSLRRLRLNRLRLPRRLLPLLPLHQVVPLGPRPVEPPLWLQNAMTAMQLQPDYTNDRYEAVVKANAREWEWRLKCLDCPGKIYITGPGETLNNYELHLKNRLHRQRVNERIRNSTLS</sequence>
<dbReference type="GO" id="GO:0006355">
    <property type="term" value="P:regulation of DNA-templated transcription"/>
    <property type="evidence" value="ECO:0007669"/>
    <property type="project" value="InterPro"/>
</dbReference>
<accession>A0AAD7KCD8</accession>
<evidence type="ECO:0000313" key="8">
    <source>
        <dbReference type="Proteomes" id="UP001215598"/>
    </source>
</evidence>
<feature type="compositionally biased region" description="Pro residues" evidence="6">
    <location>
        <begin position="1089"/>
        <end position="1098"/>
    </location>
</feature>
<reference evidence="7" key="1">
    <citation type="submission" date="2023-03" db="EMBL/GenBank/DDBJ databases">
        <title>Massive genome expansion in bonnet fungi (Mycena s.s.) driven by repeated elements and novel gene families across ecological guilds.</title>
        <authorList>
            <consortium name="Lawrence Berkeley National Laboratory"/>
            <person name="Harder C.B."/>
            <person name="Miyauchi S."/>
            <person name="Viragh M."/>
            <person name="Kuo A."/>
            <person name="Thoen E."/>
            <person name="Andreopoulos B."/>
            <person name="Lu D."/>
            <person name="Skrede I."/>
            <person name="Drula E."/>
            <person name="Henrissat B."/>
            <person name="Morin E."/>
            <person name="Kohler A."/>
            <person name="Barry K."/>
            <person name="LaButti K."/>
            <person name="Morin E."/>
            <person name="Salamov A."/>
            <person name="Lipzen A."/>
            <person name="Mereny Z."/>
            <person name="Hegedus B."/>
            <person name="Baldrian P."/>
            <person name="Stursova M."/>
            <person name="Weitz H."/>
            <person name="Taylor A."/>
            <person name="Grigoriev I.V."/>
            <person name="Nagy L.G."/>
            <person name="Martin F."/>
            <person name="Kauserud H."/>
        </authorList>
    </citation>
    <scope>NUCLEOTIDE SEQUENCE</scope>
    <source>
        <strain evidence="7">CBHHK182m</strain>
    </source>
</reference>